<keyword evidence="1" id="KW-0472">Membrane</keyword>
<name>A0A4R6TJG9_9FLAO</name>
<evidence type="ECO:0000256" key="1">
    <source>
        <dbReference type="SAM" id="Phobius"/>
    </source>
</evidence>
<evidence type="ECO:0000313" key="2">
    <source>
        <dbReference type="EMBL" id="TDQ28902.1"/>
    </source>
</evidence>
<evidence type="ECO:0000313" key="3">
    <source>
        <dbReference type="Proteomes" id="UP000295390"/>
    </source>
</evidence>
<sequence length="124" mass="14787">MFLKQQIGIYTLVFLYMVAMLRPIAPFVEYAINYDYISKVLCINKDKPELNCNGKCQLMMELEQQQDDDYKSLRISMEEYPIGFVNILAIELEEKKFTERKALFSFKKNYHYLLNKEVFHPPIV</sequence>
<dbReference type="Proteomes" id="UP000295390">
    <property type="component" value="Unassembled WGS sequence"/>
</dbReference>
<dbReference type="AlphaFoldDB" id="A0A4R6TJG9"/>
<keyword evidence="3" id="KW-1185">Reference proteome</keyword>
<gene>
    <name evidence="2" type="ORF">DFQ07_1283</name>
</gene>
<feature type="transmembrane region" description="Helical" evidence="1">
    <location>
        <begin position="7"/>
        <end position="25"/>
    </location>
</feature>
<dbReference type="EMBL" id="SNYH01000002">
    <property type="protein sequence ID" value="TDQ28902.1"/>
    <property type="molecule type" value="Genomic_DNA"/>
</dbReference>
<proteinExistence type="predicted"/>
<accession>A0A4R6TJG9</accession>
<keyword evidence="1" id="KW-1133">Transmembrane helix</keyword>
<reference evidence="2 3" key="1">
    <citation type="submission" date="2019-03" db="EMBL/GenBank/DDBJ databases">
        <title>Genomic Encyclopedia of Type Strains, Phase III (KMG-III): the genomes of soil and plant-associated and newly described type strains.</title>
        <authorList>
            <person name="Whitman W."/>
        </authorList>
    </citation>
    <scope>NUCLEOTIDE SEQUENCE [LARGE SCALE GENOMIC DNA]</scope>
    <source>
        <strain evidence="2 3">CECT 8283</strain>
    </source>
</reference>
<comment type="caution">
    <text evidence="2">The sequence shown here is derived from an EMBL/GenBank/DDBJ whole genome shotgun (WGS) entry which is preliminary data.</text>
</comment>
<keyword evidence="1" id="KW-0812">Transmembrane</keyword>
<evidence type="ECO:0008006" key="4">
    <source>
        <dbReference type="Google" id="ProtNLM"/>
    </source>
</evidence>
<protein>
    <recommendedName>
        <fullName evidence="4">Transmembrane protein</fullName>
    </recommendedName>
</protein>
<organism evidence="2 3">
    <name type="scientific">Tenacibaculum caenipelagi</name>
    <dbReference type="NCBI Taxonomy" id="1325435"/>
    <lineage>
        <taxon>Bacteria</taxon>
        <taxon>Pseudomonadati</taxon>
        <taxon>Bacteroidota</taxon>
        <taxon>Flavobacteriia</taxon>
        <taxon>Flavobacteriales</taxon>
        <taxon>Flavobacteriaceae</taxon>
        <taxon>Tenacibaculum</taxon>
    </lineage>
</organism>